<keyword evidence="2" id="KW-1185">Reference proteome</keyword>
<comment type="caution">
    <text evidence="1">The sequence shown here is derived from an EMBL/GenBank/DDBJ whole genome shotgun (WGS) entry which is preliminary data.</text>
</comment>
<dbReference type="Proteomes" id="UP000309138">
    <property type="component" value="Unassembled WGS sequence"/>
</dbReference>
<dbReference type="EMBL" id="SWKR01000002">
    <property type="protein sequence ID" value="TKD51962.1"/>
    <property type="molecule type" value="Genomic_DNA"/>
</dbReference>
<gene>
    <name evidence="1" type="ORF">FBR43_15335</name>
</gene>
<evidence type="ECO:0000313" key="2">
    <source>
        <dbReference type="Proteomes" id="UP000309138"/>
    </source>
</evidence>
<dbReference type="AlphaFoldDB" id="A0A4U1L583"/>
<sequence>MWLQLGASLAAILALGGIAVWLKLGSDDGIGDAAAAIATAEADIAGFTGIRATIDVEGHAALVEGEDGSVVVLKRAGARLASRHLPGSAVRRDRDALHIATGDRWFGDVVITPTGALADTHVS</sequence>
<organism evidence="1 2">
    <name type="scientific">Sphingomonas baiyangensis</name>
    <dbReference type="NCBI Taxonomy" id="2572576"/>
    <lineage>
        <taxon>Bacteria</taxon>
        <taxon>Pseudomonadati</taxon>
        <taxon>Pseudomonadota</taxon>
        <taxon>Alphaproteobacteria</taxon>
        <taxon>Sphingomonadales</taxon>
        <taxon>Sphingomonadaceae</taxon>
        <taxon>Sphingomonas</taxon>
    </lineage>
</organism>
<evidence type="ECO:0000313" key="1">
    <source>
        <dbReference type="EMBL" id="TKD51962.1"/>
    </source>
</evidence>
<accession>A0A4U1L583</accession>
<name>A0A4U1L583_9SPHN</name>
<dbReference type="RefSeq" id="WP_136943894.1">
    <property type="nucleotide sequence ID" value="NZ_SWKR01000002.1"/>
</dbReference>
<dbReference type="OrthoDB" id="7585591at2"/>
<reference evidence="1 2" key="1">
    <citation type="submission" date="2019-04" db="EMBL/GenBank/DDBJ databases">
        <authorList>
            <person name="Yang Y."/>
            <person name="Wei D."/>
        </authorList>
    </citation>
    <scope>NUCLEOTIDE SEQUENCE [LARGE SCALE GENOMIC DNA]</scope>
    <source>
        <strain evidence="1 2">L-1-4w-11</strain>
    </source>
</reference>
<proteinExistence type="predicted"/>
<protein>
    <submittedName>
        <fullName evidence="1">Uncharacterized protein</fullName>
    </submittedName>
</protein>